<dbReference type="EMBL" id="CADCWE010000071">
    <property type="protein sequence ID" value="CAA9533608.1"/>
    <property type="molecule type" value="Genomic_DNA"/>
</dbReference>
<accession>A0A6J4TYB6</accession>
<protein>
    <submittedName>
        <fullName evidence="2">Uncharacterized protein</fullName>
    </submittedName>
</protein>
<gene>
    <name evidence="2" type="ORF">AVDCRST_MAG73-1178</name>
</gene>
<feature type="compositionally biased region" description="Basic residues" evidence="1">
    <location>
        <begin position="121"/>
        <end position="132"/>
    </location>
</feature>
<sequence length="258" mass="27720">GAPDPHRPIRGDDPALGEGAAPLRRERVAAPGPRRPHHRLPVLPAGPGGAGAVDPALARGRRAAGGDPGAAGRAGGGAPRRLRPRPRGAARGPGAGAPLRPPDVRRRRSRSSDDARGQGQRGRRPAVRRPIRGRLDRAIGAVHHRVHPGPDGAGDAGRPAVRRLPRPDQRRGRWPDRGRRADGRAPAGRGRAARRPRRLHRGRGRADRLPGDPGRLRRGRRLGQAPRPRAGRRPARDLPCQRRRRRAGPDGDRLADPV</sequence>
<feature type="non-terminal residue" evidence="2">
    <location>
        <position position="1"/>
    </location>
</feature>
<proteinExistence type="predicted"/>
<evidence type="ECO:0000256" key="1">
    <source>
        <dbReference type="SAM" id="MobiDB-lite"/>
    </source>
</evidence>
<feature type="compositionally biased region" description="Basic and acidic residues" evidence="1">
    <location>
        <begin position="165"/>
        <end position="183"/>
    </location>
</feature>
<feature type="region of interest" description="Disordered" evidence="1">
    <location>
        <begin position="1"/>
        <end position="258"/>
    </location>
</feature>
<reference evidence="2" key="1">
    <citation type="submission" date="2020-02" db="EMBL/GenBank/DDBJ databases">
        <authorList>
            <person name="Meier V. D."/>
        </authorList>
    </citation>
    <scope>NUCLEOTIDE SEQUENCE</scope>
    <source>
        <strain evidence="2">AVDCRST_MAG73</strain>
    </source>
</reference>
<feature type="compositionally biased region" description="Basic and acidic residues" evidence="1">
    <location>
        <begin position="1"/>
        <end position="13"/>
    </location>
</feature>
<feature type="compositionally biased region" description="Basic and acidic residues" evidence="1">
    <location>
        <begin position="247"/>
        <end position="258"/>
    </location>
</feature>
<feature type="compositionally biased region" description="Gly residues" evidence="1">
    <location>
        <begin position="66"/>
        <end position="78"/>
    </location>
</feature>
<name>A0A6J4TYB6_9BACT</name>
<feature type="compositionally biased region" description="Low complexity" evidence="1">
    <location>
        <begin position="89"/>
        <end position="98"/>
    </location>
</feature>
<feature type="non-terminal residue" evidence="2">
    <location>
        <position position="258"/>
    </location>
</feature>
<dbReference type="AlphaFoldDB" id="A0A6J4TYB6"/>
<evidence type="ECO:0000313" key="2">
    <source>
        <dbReference type="EMBL" id="CAA9533608.1"/>
    </source>
</evidence>
<organism evidence="2">
    <name type="scientific">uncultured Thermomicrobiales bacterium</name>
    <dbReference type="NCBI Taxonomy" id="1645740"/>
    <lineage>
        <taxon>Bacteria</taxon>
        <taxon>Pseudomonadati</taxon>
        <taxon>Thermomicrobiota</taxon>
        <taxon>Thermomicrobia</taxon>
        <taxon>Thermomicrobiales</taxon>
        <taxon>environmental samples</taxon>
    </lineage>
</organism>
<feature type="compositionally biased region" description="Basic residues" evidence="1">
    <location>
        <begin position="191"/>
        <end position="203"/>
    </location>
</feature>